<sequence>MTDLADVGPGSVRPLGPGTTPRLRLAPQPAQETLPTGPVAPDVPLRRRRWVRGYIRWAVGLDVLAGVLGSLLALGVRLGGGPFSDRYFEYAEITTRYIALSVITPALWVAAIWWGGGYQRRRLGSGADEFRALIRADVALLALIGFLSYATKSEIARWYVLIEIPSVALLSLLLRYRLRRWLHREREQGRCLERTVVVGRLDGAADLIEQIGRSRELGMEVVAVCAAGLQETDDGVTMISGVPVMRYPEEAIAAVDLVNAEVVAVSGHPDLTGHELRRFAWALEERDVDLIVSPGILEVAGSRLTIRPSVGLSLLHIERPEMSGVRRAAKNTLDRVITLLAILVAAPLLLLIALAVCLDSRGPVLFRQTRVGERGEEFTMLKFRTMVRDADRLQVDLTGGLDVNKRLFKLQRDPRVTRVGRILRRYSLDELPQLANVLQGRMSLVGPRPSLPAEVADYEQDETRRLRVRPGLTGLWQVSGRSDLSWEESLRLDLWYVDNWSPVLDLQIMARTARAVVKGRGAY</sequence>
<feature type="domain" description="Bacterial sugar transferase" evidence="9">
    <location>
        <begin position="330"/>
        <end position="518"/>
    </location>
</feature>
<evidence type="ECO:0000256" key="5">
    <source>
        <dbReference type="ARBA" id="ARBA00022989"/>
    </source>
</evidence>
<feature type="region of interest" description="Disordered" evidence="7">
    <location>
        <begin position="1"/>
        <end position="40"/>
    </location>
</feature>
<evidence type="ECO:0000256" key="2">
    <source>
        <dbReference type="ARBA" id="ARBA00006464"/>
    </source>
</evidence>
<reference evidence="10 11" key="1">
    <citation type="submission" date="2023-03" db="EMBL/GenBank/DDBJ databases">
        <title>YIM 133296 draft genome.</title>
        <authorList>
            <person name="Xiong L."/>
        </authorList>
    </citation>
    <scope>NUCLEOTIDE SEQUENCE [LARGE SCALE GENOMIC DNA]</scope>
    <source>
        <strain evidence="10 11">YIM 133296</strain>
    </source>
</reference>
<evidence type="ECO:0000256" key="6">
    <source>
        <dbReference type="ARBA" id="ARBA00023136"/>
    </source>
</evidence>
<evidence type="ECO:0000259" key="9">
    <source>
        <dbReference type="Pfam" id="PF02397"/>
    </source>
</evidence>
<gene>
    <name evidence="10" type="ORF">P4R38_19815</name>
</gene>
<evidence type="ECO:0000256" key="4">
    <source>
        <dbReference type="ARBA" id="ARBA00022692"/>
    </source>
</evidence>
<feature type="transmembrane region" description="Helical" evidence="8">
    <location>
        <begin position="156"/>
        <end position="176"/>
    </location>
</feature>
<dbReference type="EMBL" id="JAROAV010000057">
    <property type="protein sequence ID" value="MDF8266504.1"/>
    <property type="molecule type" value="Genomic_DNA"/>
</dbReference>
<evidence type="ECO:0000256" key="7">
    <source>
        <dbReference type="SAM" id="MobiDB-lite"/>
    </source>
</evidence>
<dbReference type="NCBIfam" id="TIGR03025">
    <property type="entry name" value="EPS_sugtrans"/>
    <property type="match status" value="1"/>
</dbReference>
<protein>
    <submittedName>
        <fullName evidence="10">Sugar transferase</fullName>
    </submittedName>
</protein>
<dbReference type="RefSeq" id="WP_277193714.1">
    <property type="nucleotide sequence ID" value="NZ_JAROAV010000057.1"/>
</dbReference>
<feature type="transmembrane region" description="Helical" evidence="8">
    <location>
        <begin position="130"/>
        <end position="150"/>
    </location>
</feature>
<comment type="subcellular location">
    <subcellularLocation>
        <location evidence="1">Membrane</location>
        <topology evidence="1">Multi-pass membrane protein</topology>
    </subcellularLocation>
</comment>
<proteinExistence type="inferred from homology"/>
<dbReference type="Pfam" id="PF13727">
    <property type="entry name" value="CoA_binding_3"/>
    <property type="match status" value="1"/>
</dbReference>
<comment type="caution">
    <text evidence="10">The sequence shown here is derived from an EMBL/GenBank/DDBJ whole genome shotgun (WGS) entry which is preliminary data.</text>
</comment>
<dbReference type="Proteomes" id="UP001528912">
    <property type="component" value="Unassembled WGS sequence"/>
</dbReference>
<dbReference type="InterPro" id="IPR017475">
    <property type="entry name" value="EPS_sugar_tfrase"/>
</dbReference>
<feature type="transmembrane region" description="Helical" evidence="8">
    <location>
        <begin position="54"/>
        <end position="76"/>
    </location>
</feature>
<dbReference type="GO" id="GO:0016740">
    <property type="term" value="F:transferase activity"/>
    <property type="evidence" value="ECO:0007669"/>
    <property type="project" value="UniProtKB-KW"/>
</dbReference>
<keyword evidence="4 8" id="KW-0812">Transmembrane</keyword>
<name>A0ABT6CC91_9MICO</name>
<keyword evidence="3 10" id="KW-0808">Transferase</keyword>
<evidence type="ECO:0000256" key="3">
    <source>
        <dbReference type="ARBA" id="ARBA00022679"/>
    </source>
</evidence>
<evidence type="ECO:0000256" key="1">
    <source>
        <dbReference type="ARBA" id="ARBA00004141"/>
    </source>
</evidence>
<comment type="similarity">
    <text evidence="2">Belongs to the bacterial sugar transferase family.</text>
</comment>
<dbReference type="PANTHER" id="PTHR30576">
    <property type="entry name" value="COLANIC BIOSYNTHESIS UDP-GLUCOSE LIPID CARRIER TRANSFERASE"/>
    <property type="match status" value="1"/>
</dbReference>
<evidence type="ECO:0000313" key="10">
    <source>
        <dbReference type="EMBL" id="MDF8266504.1"/>
    </source>
</evidence>
<dbReference type="Pfam" id="PF02397">
    <property type="entry name" value="Bac_transf"/>
    <property type="match status" value="1"/>
</dbReference>
<feature type="transmembrane region" description="Helical" evidence="8">
    <location>
        <begin position="336"/>
        <end position="356"/>
    </location>
</feature>
<keyword evidence="6 8" id="KW-0472">Membrane</keyword>
<keyword evidence="11" id="KW-1185">Reference proteome</keyword>
<dbReference type="InterPro" id="IPR003362">
    <property type="entry name" value="Bact_transf"/>
</dbReference>
<evidence type="ECO:0000256" key="8">
    <source>
        <dbReference type="SAM" id="Phobius"/>
    </source>
</evidence>
<evidence type="ECO:0000313" key="11">
    <source>
        <dbReference type="Proteomes" id="UP001528912"/>
    </source>
</evidence>
<keyword evidence="5 8" id="KW-1133">Transmembrane helix</keyword>
<accession>A0ABT6CC91</accession>
<dbReference type="PANTHER" id="PTHR30576:SF10">
    <property type="entry name" value="SLL5057 PROTEIN"/>
    <property type="match status" value="1"/>
</dbReference>
<organism evidence="10 11">
    <name type="scientific">Luteipulveratus flavus</name>
    <dbReference type="NCBI Taxonomy" id="3031728"/>
    <lineage>
        <taxon>Bacteria</taxon>
        <taxon>Bacillati</taxon>
        <taxon>Actinomycetota</taxon>
        <taxon>Actinomycetes</taxon>
        <taxon>Micrococcales</taxon>
        <taxon>Dermacoccaceae</taxon>
        <taxon>Luteipulveratus</taxon>
    </lineage>
</organism>
<feature type="transmembrane region" description="Helical" evidence="8">
    <location>
        <begin position="96"/>
        <end position="118"/>
    </location>
</feature>